<accession>A0AAN6E531</accession>
<evidence type="ECO:0000313" key="1">
    <source>
        <dbReference type="EMBL" id="KAI1618240.1"/>
    </source>
</evidence>
<proteinExistence type="predicted"/>
<name>A0AAN6E531_9EURO</name>
<evidence type="ECO:0000313" key="2">
    <source>
        <dbReference type="Proteomes" id="UP001203852"/>
    </source>
</evidence>
<dbReference type="Proteomes" id="UP001203852">
    <property type="component" value="Unassembled WGS sequence"/>
</dbReference>
<organism evidence="1 2">
    <name type="scientific">Exophiala viscosa</name>
    <dbReference type="NCBI Taxonomy" id="2486360"/>
    <lineage>
        <taxon>Eukaryota</taxon>
        <taxon>Fungi</taxon>
        <taxon>Dikarya</taxon>
        <taxon>Ascomycota</taxon>
        <taxon>Pezizomycotina</taxon>
        <taxon>Eurotiomycetes</taxon>
        <taxon>Chaetothyriomycetidae</taxon>
        <taxon>Chaetothyriales</taxon>
        <taxon>Herpotrichiellaceae</taxon>
        <taxon>Exophiala</taxon>
    </lineage>
</organism>
<gene>
    <name evidence="1" type="ORF">EDD36DRAFT_25540</name>
</gene>
<keyword evidence="2" id="KW-1185">Reference proteome</keyword>
<reference evidence="1" key="1">
    <citation type="journal article" date="2022" name="bioRxiv">
        <title>Deciphering the potential niche of two novel black yeast fungi from a biological soil crust based on their genomes, phenotypes, and melanin regulation.</title>
        <authorList>
            <consortium name="DOE Joint Genome Institute"/>
            <person name="Carr E.C."/>
            <person name="Barton Q."/>
            <person name="Grambo S."/>
            <person name="Sullivan M."/>
            <person name="Renfro C.M."/>
            <person name="Kuo A."/>
            <person name="Pangilinan J."/>
            <person name="Lipzen A."/>
            <person name="Keymanesh K."/>
            <person name="Savage E."/>
            <person name="Barry K."/>
            <person name="Grigoriev I.V."/>
            <person name="Riekhof W.R."/>
            <person name="Harris S.S."/>
        </authorList>
    </citation>
    <scope>NUCLEOTIDE SEQUENCE</scope>
    <source>
        <strain evidence="1">JF 03-4F</strain>
    </source>
</reference>
<comment type="caution">
    <text evidence="1">The sequence shown here is derived from an EMBL/GenBank/DDBJ whole genome shotgun (WGS) entry which is preliminary data.</text>
</comment>
<sequence length="129" mass="14331">MHRLAQRRDACLRGKRMLSRMAHCVLTLFMLLCHTGQLQVFLVITICLHPITPSCMHMQINNLGFSTNSDSCPPSIGFYGTCFALCHPGPLTFSFLVSREQPCRGPGSEQGPPQPNILTRFGIASEIKK</sequence>
<dbReference type="AlphaFoldDB" id="A0AAN6E531"/>
<protein>
    <submittedName>
        <fullName evidence="1">Uncharacterized protein</fullName>
    </submittedName>
</protein>
<dbReference type="EMBL" id="MU404350">
    <property type="protein sequence ID" value="KAI1618240.1"/>
    <property type="molecule type" value="Genomic_DNA"/>
</dbReference>